<keyword evidence="8" id="KW-1185">Reference proteome</keyword>
<accession>M3B224</accession>
<dbReference type="AlphaFoldDB" id="M3B224"/>
<evidence type="ECO:0000256" key="6">
    <source>
        <dbReference type="SAM" id="Phobius"/>
    </source>
</evidence>
<name>M3B224_SPHMS</name>
<comment type="subcellular location">
    <subcellularLocation>
        <location evidence="1">Membrane</location>
        <topology evidence="1">Multi-pass membrane protein</topology>
    </subcellularLocation>
</comment>
<feature type="transmembrane region" description="Helical" evidence="6">
    <location>
        <begin position="110"/>
        <end position="135"/>
    </location>
</feature>
<evidence type="ECO:0000256" key="4">
    <source>
        <dbReference type="ARBA" id="ARBA00022989"/>
    </source>
</evidence>
<dbReference type="InterPro" id="IPR045225">
    <property type="entry name" value="Uracil/uridine/allantoin_perm"/>
</dbReference>
<dbReference type="PANTHER" id="PTHR30618:SF0">
    <property type="entry name" value="PURINE-URACIL PERMEASE NCS1"/>
    <property type="match status" value="1"/>
</dbReference>
<evidence type="ECO:0000256" key="3">
    <source>
        <dbReference type="ARBA" id="ARBA00022692"/>
    </source>
</evidence>
<protein>
    <submittedName>
        <fullName evidence="7">Transp_cyt_pur-domain-containing protein</fullName>
    </submittedName>
</protein>
<keyword evidence="4 6" id="KW-1133">Transmembrane helix</keyword>
<dbReference type="GeneID" id="27906843"/>
<dbReference type="PANTHER" id="PTHR30618">
    <property type="entry name" value="NCS1 FAMILY PURINE/PYRIMIDINE TRANSPORTER"/>
    <property type="match status" value="1"/>
</dbReference>
<feature type="transmembrane region" description="Helical" evidence="6">
    <location>
        <begin position="477"/>
        <end position="498"/>
    </location>
</feature>
<proteinExistence type="inferred from homology"/>
<sequence length="547" mass="60370">MNQTADPELVKHAVVNVDTQCVGPSLGESRSTHSWSTLLQRLRYSCQLETEIDKDGFRKWSNADLDPITSSGQTWTSINFVTYWLCDAIGPGNLRLGSSIVTLGLSWQTAVGIIALGHFLISLVITANGIIGARLHIPYTIQSRASFGFYCSFLVVIIRMIVGLFWYGINTYNGALCIKAVILAIWPSFADVPNRLPRSANITTQVMTAYIIYFLCVLPFHYIHPRKLTWFFHAKAILCLPAIFGMLGWACQATGGGLHTSLLQRGTTISNSKYGWAFMSALNSMLGNYGTMAVNINDFARYSRKTRSVYIQILIIPLSFALMSFMGIIIAGAATDLYGEEIWDPLTVLSHWTGSGRARAGAAFCGLALALAQLGTNLSANCISAANDLNAMFPKYVNLRRGSYIVAFVGAWVLTPWNILASASALLNFMDGYTIWLAPITGILLSDYYLVHHQKYQVLELYDPQGRYRYNRFGTNWRAMVAFVASWVPLTPGFAHAVTSTNSIAMGALHLYYLSYLFGICTSAVIYTGLNWAFPHVGSVVSEGWTV</sequence>
<dbReference type="Gene3D" id="1.10.4160.10">
    <property type="entry name" value="Hydantoin permease"/>
    <property type="match status" value="1"/>
</dbReference>
<feature type="transmembrane region" description="Helical" evidence="6">
    <location>
        <begin position="404"/>
        <end position="427"/>
    </location>
</feature>
<evidence type="ECO:0000256" key="2">
    <source>
        <dbReference type="ARBA" id="ARBA00008974"/>
    </source>
</evidence>
<dbReference type="RefSeq" id="XP_016761953.1">
    <property type="nucleotide sequence ID" value="XM_016909706.1"/>
</dbReference>
<comment type="similarity">
    <text evidence="2">Belongs to the purine-cytosine permease (2.A.39) family.</text>
</comment>
<evidence type="ECO:0000256" key="5">
    <source>
        <dbReference type="ARBA" id="ARBA00023136"/>
    </source>
</evidence>
<keyword evidence="5 6" id="KW-0472">Membrane</keyword>
<reference evidence="7 8" key="1">
    <citation type="journal article" date="2012" name="PLoS Pathog.">
        <title>Diverse lifestyles and strategies of plant pathogenesis encoded in the genomes of eighteen Dothideomycetes fungi.</title>
        <authorList>
            <person name="Ohm R.A."/>
            <person name="Feau N."/>
            <person name="Henrissat B."/>
            <person name="Schoch C.L."/>
            <person name="Horwitz B.A."/>
            <person name="Barry K.W."/>
            <person name="Condon B.J."/>
            <person name="Copeland A.C."/>
            <person name="Dhillon B."/>
            <person name="Glaser F."/>
            <person name="Hesse C.N."/>
            <person name="Kosti I."/>
            <person name="LaButti K."/>
            <person name="Lindquist E.A."/>
            <person name="Lucas S."/>
            <person name="Salamov A.A."/>
            <person name="Bradshaw R.E."/>
            <person name="Ciuffetti L."/>
            <person name="Hamelin R.C."/>
            <person name="Kema G.H.J."/>
            <person name="Lawrence C."/>
            <person name="Scott J.A."/>
            <person name="Spatafora J.W."/>
            <person name="Turgeon B.G."/>
            <person name="de Wit P.J.G.M."/>
            <person name="Zhong S."/>
            <person name="Goodwin S.B."/>
            <person name="Grigoriev I.V."/>
        </authorList>
    </citation>
    <scope>NUCLEOTIDE SEQUENCE [LARGE SCALE GENOMIC DNA]</scope>
    <source>
        <strain evidence="7 8">SO2202</strain>
    </source>
</reference>
<evidence type="ECO:0000256" key="1">
    <source>
        <dbReference type="ARBA" id="ARBA00004141"/>
    </source>
</evidence>
<feature type="transmembrane region" description="Helical" evidence="6">
    <location>
        <begin position="433"/>
        <end position="451"/>
    </location>
</feature>
<feature type="transmembrane region" description="Helical" evidence="6">
    <location>
        <begin position="360"/>
        <end position="383"/>
    </location>
</feature>
<gene>
    <name evidence="7" type="ORF">SEPMUDRAFT_65126</name>
</gene>
<dbReference type="eggNOG" id="KOG2466">
    <property type="taxonomic scope" value="Eukaryota"/>
</dbReference>
<feature type="transmembrane region" description="Helical" evidence="6">
    <location>
        <begin position="510"/>
        <end position="530"/>
    </location>
</feature>
<feature type="transmembrane region" description="Helical" evidence="6">
    <location>
        <begin position="230"/>
        <end position="251"/>
    </location>
</feature>
<dbReference type="EMBL" id="KB456263">
    <property type="protein sequence ID" value="EMF13832.1"/>
    <property type="molecule type" value="Genomic_DNA"/>
</dbReference>
<dbReference type="OrthoDB" id="2018619at2759"/>
<feature type="transmembrane region" description="Helical" evidence="6">
    <location>
        <begin position="202"/>
        <end position="224"/>
    </location>
</feature>
<dbReference type="CDD" id="cd11482">
    <property type="entry name" value="SLC-NCS1sbd_NRT1-like"/>
    <property type="match status" value="1"/>
</dbReference>
<feature type="transmembrane region" description="Helical" evidence="6">
    <location>
        <begin position="147"/>
        <end position="166"/>
    </location>
</feature>
<dbReference type="Proteomes" id="UP000016931">
    <property type="component" value="Unassembled WGS sequence"/>
</dbReference>
<dbReference type="HOGENOM" id="CLU_021555_4_1_1"/>
<evidence type="ECO:0000313" key="8">
    <source>
        <dbReference type="Proteomes" id="UP000016931"/>
    </source>
</evidence>
<dbReference type="Pfam" id="PF02133">
    <property type="entry name" value="Transp_cyt_pur"/>
    <property type="match status" value="1"/>
</dbReference>
<dbReference type="OMA" id="RWHILYV"/>
<keyword evidence="3 6" id="KW-0812">Transmembrane</keyword>
<dbReference type="GO" id="GO:0005886">
    <property type="term" value="C:plasma membrane"/>
    <property type="evidence" value="ECO:0007669"/>
    <property type="project" value="TreeGrafter"/>
</dbReference>
<evidence type="ECO:0000313" key="7">
    <source>
        <dbReference type="EMBL" id="EMF13832.1"/>
    </source>
</evidence>
<feature type="transmembrane region" description="Helical" evidence="6">
    <location>
        <begin position="309"/>
        <end position="334"/>
    </location>
</feature>
<dbReference type="InterPro" id="IPR001248">
    <property type="entry name" value="Pur-cyt_permease"/>
</dbReference>
<dbReference type="GO" id="GO:0015205">
    <property type="term" value="F:nucleobase transmembrane transporter activity"/>
    <property type="evidence" value="ECO:0007669"/>
    <property type="project" value="TreeGrafter"/>
</dbReference>
<organism evidence="7 8">
    <name type="scientific">Sphaerulina musiva (strain SO2202)</name>
    <name type="common">Poplar stem canker fungus</name>
    <name type="synonym">Septoria musiva</name>
    <dbReference type="NCBI Taxonomy" id="692275"/>
    <lineage>
        <taxon>Eukaryota</taxon>
        <taxon>Fungi</taxon>
        <taxon>Dikarya</taxon>
        <taxon>Ascomycota</taxon>
        <taxon>Pezizomycotina</taxon>
        <taxon>Dothideomycetes</taxon>
        <taxon>Dothideomycetidae</taxon>
        <taxon>Mycosphaerellales</taxon>
        <taxon>Mycosphaerellaceae</taxon>
        <taxon>Sphaerulina</taxon>
    </lineage>
</organism>